<gene>
    <name evidence="1" type="ORF">CASFOL_017695</name>
</gene>
<reference evidence="2" key="1">
    <citation type="journal article" date="2024" name="IScience">
        <title>Strigolactones Initiate the Formation of Haustorium-like Structures in Castilleja.</title>
        <authorList>
            <person name="Buerger M."/>
            <person name="Peterson D."/>
            <person name="Chory J."/>
        </authorList>
    </citation>
    <scope>NUCLEOTIDE SEQUENCE [LARGE SCALE GENOMIC DNA]</scope>
</reference>
<protein>
    <submittedName>
        <fullName evidence="1">Uncharacterized protein</fullName>
    </submittedName>
</protein>
<evidence type="ECO:0000313" key="1">
    <source>
        <dbReference type="EMBL" id="KAL3638324.1"/>
    </source>
</evidence>
<proteinExistence type="predicted"/>
<dbReference type="EMBL" id="JAVIJP010000019">
    <property type="protein sequence ID" value="KAL3638324.1"/>
    <property type="molecule type" value="Genomic_DNA"/>
</dbReference>
<evidence type="ECO:0000313" key="2">
    <source>
        <dbReference type="Proteomes" id="UP001632038"/>
    </source>
</evidence>
<name>A0ABD3D8Z2_9LAMI</name>
<keyword evidence="2" id="KW-1185">Reference proteome</keyword>
<dbReference type="AlphaFoldDB" id="A0ABD3D8Z2"/>
<sequence length="87" mass="10220">MWSYDYWLKWLVLAGQVTEELKSTFQAVNVFKKTVNVSGTREATHVCKEYDESSTKLSKLQLRISNLEHKLKQDFGQGILFILWSMF</sequence>
<organism evidence="1 2">
    <name type="scientific">Castilleja foliolosa</name>
    <dbReference type="NCBI Taxonomy" id="1961234"/>
    <lineage>
        <taxon>Eukaryota</taxon>
        <taxon>Viridiplantae</taxon>
        <taxon>Streptophyta</taxon>
        <taxon>Embryophyta</taxon>
        <taxon>Tracheophyta</taxon>
        <taxon>Spermatophyta</taxon>
        <taxon>Magnoliopsida</taxon>
        <taxon>eudicotyledons</taxon>
        <taxon>Gunneridae</taxon>
        <taxon>Pentapetalae</taxon>
        <taxon>asterids</taxon>
        <taxon>lamiids</taxon>
        <taxon>Lamiales</taxon>
        <taxon>Orobanchaceae</taxon>
        <taxon>Pedicularideae</taxon>
        <taxon>Castillejinae</taxon>
        <taxon>Castilleja</taxon>
    </lineage>
</organism>
<comment type="caution">
    <text evidence="1">The sequence shown here is derived from an EMBL/GenBank/DDBJ whole genome shotgun (WGS) entry which is preliminary data.</text>
</comment>
<dbReference type="Proteomes" id="UP001632038">
    <property type="component" value="Unassembled WGS sequence"/>
</dbReference>
<accession>A0ABD3D8Z2</accession>